<organism evidence="1 2">
    <name type="scientific">Williamsoniiplasma lucivorax</name>
    <dbReference type="NCBI Taxonomy" id="209274"/>
    <lineage>
        <taxon>Bacteria</taxon>
        <taxon>Bacillati</taxon>
        <taxon>Mycoplasmatota</taxon>
        <taxon>Mollicutes</taxon>
        <taxon>Entomoplasmatales</taxon>
        <taxon>Williamsoniiplasma</taxon>
    </lineage>
</organism>
<reference evidence="1 2" key="1">
    <citation type="submission" date="2017-11" db="EMBL/GenBank/DDBJ databases">
        <title>Genome sequence of Entomoplasma lucivorax PIPN-2 (ATCC 49196).</title>
        <authorList>
            <person name="Lo W.-S."/>
            <person name="Gasparich G.E."/>
            <person name="Kuo C.-H."/>
        </authorList>
    </citation>
    <scope>NUCLEOTIDE SEQUENCE [LARGE SCALE GENOMIC DNA]</scope>
    <source>
        <strain evidence="1 2">PIPN-2</strain>
    </source>
</reference>
<name>A0A2S5RCW4_9MOLU</name>
<evidence type="ECO:0000313" key="2">
    <source>
        <dbReference type="Proteomes" id="UP000237865"/>
    </source>
</evidence>
<dbReference type="STRING" id="1399797.GCA_000518285_01738"/>
<dbReference type="AlphaFoldDB" id="A0A2S5RCW4"/>
<protein>
    <submittedName>
        <fullName evidence="1">Uncharacterized protein</fullName>
    </submittedName>
</protein>
<evidence type="ECO:0000313" key="1">
    <source>
        <dbReference type="EMBL" id="PPE05163.1"/>
    </source>
</evidence>
<sequence length="242" mass="28955">MSGKISHVINFERNIINYFQEDYEKVITNVFTEDLDQNHKKILLEIQEFAKQNADLNQLIVFLEARQEVARTLKNQSLLETIRELLEKYYFLVILNNEYLAYFKELTTKVFAEDAVATFDTIFMPFFRYQINVHSARYLQGFKMKYNKMNPQLDNIRQIFMNYLHQVMKEEKFCTKVKYSDNIVQKANMIEEEYKLIDRSKISHKEMDFMVENKRIKNTYEAIGILIKTTLFSLAKNNKGLN</sequence>
<dbReference type="RefSeq" id="WP_028126934.1">
    <property type="nucleotide sequence ID" value="NZ_PHNE01000004.1"/>
</dbReference>
<accession>A0A2S5RCW4</accession>
<gene>
    <name evidence="1" type="ORF">ELUCI_v1c06990</name>
</gene>
<dbReference type="Proteomes" id="UP000237865">
    <property type="component" value="Unassembled WGS sequence"/>
</dbReference>
<dbReference type="EMBL" id="PHNE01000004">
    <property type="protein sequence ID" value="PPE05163.1"/>
    <property type="molecule type" value="Genomic_DNA"/>
</dbReference>
<proteinExistence type="predicted"/>
<comment type="caution">
    <text evidence="1">The sequence shown here is derived from an EMBL/GenBank/DDBJ whole genome shotgun (WGS) entry which is preliminary data.</text>
</comment>
<keyword evidence="2" id="KW-1185">Reference proteome</keyword>